<gene>
    <name evidence="1" type="ORF">D1013_09035</name>
</gene>
<dbReference type="Gene3D" id="3.40.630.40">
    <property type="entry name" value="Zn-dependent exopeptidases"/>
    <property type="match status" value="1"/>
</dbReference>
<dbReference type="EMBL" id="CP032050">
    <property type="protein sequence ID" value="AYN67496.1"/>
    <property type="molecule type" value="Genomic_DNA"/>
</dbReference>
<dbReference type="Proteomes" id="UP000276309">
    <property type="component" value="Chromosome"/>
</dbReference>
<dbReference type="OrthoDB" id="1452771at2"/>
<accession>A0A3G2L5L9</accession>
<dbReference type="KEGG" id="emar:D1013_09035"/>
<organism evidence="1 2">
    <name type="scientific">Euzebyella marina</name>
    <dbReference type="NCBI Taxonomy" id="1761453"/>
    <lineage>
        <taxon>Bacteria</taxon>
        <taxon>Pseudomonadati</taxon>
        <taxon>Bacteroidota</taxon>
        <taxon>Flavobacteriia</taxon>
        <taxon>Flavobacteriales</taxon>
        <taxon>Flavobacteriaceae</taxon>
        <taxon>Euzebyella</taxon>
    </lineage>
</organism>
<reference evidence="1 2" key="1">
    <citation type="submission" date="2018-08" db="EMBL/GenBank/DDBJ databases">
        <title>The reduced genetic potential of extracellular carbohydrate catabolism in Euzebyella marina RN62, a Flavobacteriia bacterium isolated from the hadal water.</title>
        <authorList>
            <person name="Xue C."/>
        </authorList>
    </citation>
    <scope>NUCLEOTIDE SEQUENCE [LARGE SCALE GENOMIC DNA]</scope>
    <source>
        <strain evidence="1 2">RN62</strain>
    </source>
</reference>
<protein>
    <submittedName>
        <fullName evidence="1">Uncharacterized protein</fullName>
    </submittedName>
</protein>
<dbReference type="AlphaFoldDB" id="A0A3G2L5L9"/>
<proteinExistence type="predicted"/>
<evidence type="ECO:0000313" key="2">
    <source>
        <dbReference type="Proteomes" id="UP000276309"/>
    </source>
</evidence>
<sequence>MFLAEQFTIGVKYASFQVLRETTQRPSALLELGFLSNGRRQDTMESTAVLLIMRCY</sequence>
<name>A0A3G2L5L9_9FLAO</name>
<evidence type="ECO:0000313" key="1">
    <source>
        <dbReference type="EMBL" id="AYN67496.1"/>
    </source>
</evidence>
<keyword evidence="2" id="KW-1185">Reference proteome</keyword>